<evidence type="ECO:0000256" key="2">
    <source>
        <dbReference type="ARBA" id="ARBA00023157"/>
    </source>
</evidence>
<keyword evidence="2" id="KW-1015">Disulfide bond</keyword>
<dbReference type="SMART" id="SM00137">
    <property type="entry name" value="MAM"/>
    <property type="match status" value="3"/>
</dbReference>
<feature type="domain" description="VWFD" evidence="6">
    <location>
        <begin position="565"/>
        <end position="745"/>
    </location>
</feature>
<evidence type="ECO:0008006" key="9">
    <source>
        <dbReference type="Google" id="ProtNLM"/>
    </source>
</evidence>
<dbReference type="InterPro" id="IPR013320">
    <property type="entry name" value="ConA-like_dom_sf"/>
</dbReference>
<dbReference type="CDD" id="cd06263">
    <property type="entry name" value="MAM"/>
    <property type="match status" value="3"/>
</dbReference>
<accession>A0AAV9RG69</accession>
<dbReference type="Pfam" id="PF08742">
    <property type="entry name" value="C8"/>
    <property type="match status" value="2"/>
</dbReference>
<evidence type="ECO:0000313" key="8">
    <source>
        <dbReference type="Proteomes" id="UP001311232"/>
    </source>
</evidence>
<feature type="compositionally biased region" description="Polar residues" evidence="3">
    <location>
        <begin position="1445"/>
        <end position="1456"/>
    </location>
</feature>
<keyword evidence="4" id="KW-0732">Signal</keyword>
<dbReference type="SMART" id="SM00832">
    <property type="entry name" value="C8"/>
    <property type="match status" value="2"/>
</dbReference>
<evidence type="ECO:0000259" key="6">
    <source>
        <dbReference type="PROSITE" id="PS51233"/>
    </source>
</evidence>
<dbReference type="PROSITE" id="PS51233">
    <property type="entry name" value="VWFD"/>
    <property type="match status" value="2"/>
</dbReference>
<dbReference type="InterPro" id="IPR051560">
    <property type="entry name" value="MAM_domain-containing"/>
</dbReference>
<dbReference type="SMART" id="SM00216">
    <property type="entry name" value="VWD"/>
    <property type="match status" value="2"/>
</dbReference>
<evidence type="ECO:0000313" key="7">
    <source>
        <dbReference type="EMBL" id="KAK5607966.1"/>
    </source>
</evidence>
<reference evidence="7 8" key="1">
    <citation type="submission" date="2021-06" db="EMBL/GenBank/DDBJ databases">
        <authorList>
            <person name="Palmer J.M."/>
        </authorList>
    </citation>
    <scope>NUCLEOTIDE SEQUENCE [LARGE SCALE GENOMIC DNA]</scope>
    <source>
        <strain evidence="7 8">MEX-2019</strain>
        <tissue evidence="7">Muscle</tissue>
    </source>
</reference>
<keyword evidence="1" id="KW-0677">Repeat</keyword>
<keyword evidence="8" id="KW-1185">Reference proteome</keyword>
<dbReference type="InterPro" id="IPR002919">
    <property type="entry name" value="TIL_dom"/>
</dbReference>
<dbReference type="PANTHER" id="PTHR23282">
    <property type="entry name" value="APICAL ENDOSOMAL GLYCOPROTEIN PRECURSOR"/>
    <property type="match status" value="1"/>
</dbReference>
<feature type="compositionally biased region" description="Polar residues" evidence="3">
    <location>
        <begin position="1608"/>
        <end position="1630"/>
    </location>
</feature>
<dbReference type="PRINTS" id="PR00020">
    <property type="entry name" value="MAMDOMAIN"/>
</dbReference>
<name>A0AAV9RG69_9TELE</name>
<dbReference type="InterPro" id="IPR014853">
    <property type="entry name" value="VWF/SSPO/ZAN-like_Cys-rich_dom"/>
</dbReference>
<dbReference type="InterPro" id="IPR001846">
    <property type="entry name" value="VWF_type-D"/>
</dbReference>
<protein>
    <recommendedName>
        <fullName evidence="9">Zonadhesin</fullName>
    </recommendedName>
</protein>
<dbReference type="SUPFAM" id="SSF57567">
    <property type="entry name" value="Serine protease inhibitors"/>
    <property type="match status" value="1"/>
</dbReference>
<proteinExistence type="predicted"/>
<feature type="domain" description="MAM" evidence="5">
    <location>
        <begin position="1026"/>
        <end position="1186"/>
    </location>
</feature>
<dbReference type="EMBL" id="JAHHUM010001888">
    <property type="protein sequence ID" value="KAK5607966.1"/>
    <property type="molecule type" value="Genomic_DNA"/>
</dbReference>
<feature type="domain" description="MAM" evidence="5">
    <location>
        <begin position="853"/>
        <end position="1010"/>
    </location>
</feature>
<feature type="signal peptide" evidence="4">
    <location>
        <begin position="1"/>
        <end position="24"/>
    </location>
</feature>
<feature type="region of interest" description="Disordered" evidence="3">
    <location>
        <begin position="1673"/>
        <end position="1694"/>
    </location>
</feature>
<comment type="caution">
    <text evidence="7">The sequence shown here is derived from an EMBL/GenBank/DDBJ whole genome shotgun (WGS) entry which is preliminary data.</text>
</comment>
<dbReference type="FunFam" id="2.60.120.200:FF:000128">
    <property type="entry name" value="enteropeptidase isoform X2"/>
    <property type="match status" value="2"/>
</dbReference>
<evidence type="ECO:0000256" key="1">
    <source>
        <dbReference type="ARBA" id="ARBA00022737"/>
    </source>
</evidence>
<dbReference type="GO" id="GO:0016020">
    <property type="term" value="C:membrane"/>
    <property type="evidence" value="ECO:0007669"/>
    <property type="project" value="InterPro"/>
</dbReference>
<feature type="compositionally biased region" description="Polar residues" evidence="3">
    <location>
        <begin position="1463"/>
        <end position="1479"/>
    </location>
</feature>
<dbReference type="Gene3D" id="2.60.120.200">
    <property type="match status" value="4"/>
</dbReference>
<dbReference type="Proteomes" id="UP001311232">
    <property type="component" value="Unassembled WGS sequence"/>
</dbReference>
<dbReference type="Pfam" id="PF01826">
    <property type="entry name" value="TIL"/>
    <property type="match status" value="1"/>
</dbReference>
<evidence type="ECO:0000256" key="3">
    <source>
        <dbReference type="SAM" id="MobiDB-lite"/>
    </source>
</evidence>
<feature type="region of interest" description="Disordered" evidence="3">
    <location>
        <begin position="1564"/>
        <end position="1647"/>
    </location>
</feature>
<evidence type="ECO:0000256" key="4">
    <source>
        <dbReference type="SAM" id="SignalP"/>
    </source>
</evidence>
<organism evidence="7 8">
    <name type="scientific">Crenichthys baileyi</name>
    <name type="common">White River springfish</name>
    <dbReference type="NCBI Taxonomy" id="28760"/>
    <lineage>
        <taxon>Eukaryota</taxon>
        <taxon>Metazoa</taxon>
        <taxon>Chordata</taxon>
        <taxon>Craniata</taxon>
        <taxon>Vertebrata</taxon>
        <taxon>Euteleostomi</taxon>
        <taxon>Actinopterygii</taxon>
        <taxon>Neopterygii</taxon>
        <taxon>Teleostei</taxon>
        <taxon>Neoteleostei</taxon>
        <taxon>Acanthomorphata</taxon>
        <taxon>Ovalentaria</taxon>
        <taxon>Atherinomorphae</taxon>
        <taxon>Cyprinodontiformes</taxon>
        <taxon>Goodeidae</taxon>
        <taxon>Crenichthys</taxon>
    </lineage>
</organism>
<feature type="domain" description="MAM" evidence="5">
    <location>
        <begin position="73"/>
        <end position="168"/>
    </location>
</feature>
<feature type="chain" id="PRO_5043664789" description="Zonadhesin" evidence="4">
    <location>
        <begin position="25"/>
        <end position="1996"/>
    </location>
</feature>
<feature type="domain" description="VWFD" evidence="6">
    <location>
        <begin position="164"/>
        <end position="360"/>
    </location>
</feature>
<dbReference type="PANTHER" id="PTHR23282:SF142">
    <property type="entry name" value="MAM DOMAIN-CONTAINING PROTEIN"/>
    <property type="match status" value="1"/>
</dbReference>
<dbReference type="InterPro" id="IPR036084">
    <property type="entry name" value="Ser_inhib-like_sf"/>
</dbReference>
<sequence>MLGGIHADSLVLAFLAYLTTICRAENDFSFVKLPEWKEISDYVAPCFYSQHENLTCDWTKGRTAPGDGKVEILESRQLSVAGEACLEFWHLASGSSRAATLRALLKNSLGQEEIWTSLPLPRDAWRQVSVPLNITELGSQVIFEAVHPLAVDQTTLKQIGVRRGSCRNQCEANTELWTDNSTRCLCSVGQLFCFSTLCPRDQICGPQKDGPSSSPSGMCSIHSNTDCHTFDGAVFRFMSPCTYVLAKTCSASEALTKFNVEVNGVWRELPVSLKNDTIHINGNPAAVVVGSNAGVSISYDNTGAVQVRIPLQYSDGVCGLCGNFNQLPGDDLLKPDGTKASSATALAKSWQTGDNASSCETIQVPQHCDPLTEFHFSSDNYCGLLRSGSGPFASCLAVVGAESHFQACLLGLCSNHGDHRVLCETLQVYADVCQMAGIAVPTWRNSTFCAPVCGEKSHYNSCANGCPEVCSSLDQPGFCGTCEERCECDHGFKLSGKKCVPADQCGCWYNGKHYKKGGITVEGDCIQQCQCIGNDVMQCTTMKCASDEVCREKNGVKGCFHFKPATCSVYGDPHYITFDKLAYNFQGGCAYTLTTTCGGHSPVHFTVIGFNIHPADQTFTRSKLEAVALQLDGLDLTLNQSGKVDVNSDAVRLPYSSSGSYGSVWVYVKNDFTILETTFGLKMEMDGHSRLFLHVDDRYRYELCGLCGTYSGYQDDDFVMPGGQIATGSFEFGDSWRLHANEECTAYPNNPRECLADEATMANEECSMVFQGAFEACHEHVHPSIYFSSCVYDYCATSGNQATLCDSLKSYATACQVEGVKLSHWQTGTPCGFSTTAPTTSSSTSPDQTFCPINCNFDTNICGWQQLIQDSFDWTRHSGATPSNLTGPNQDHTTGAGFYMYLEGDDASHGDSARILSPSCQLDGPVCFHFWYYMYGSASSMALNIYQLQGNTATKIWSAMNNQGPKWSLGKADLNISGAFKFIIEGIRGSTEQSDVAIDDIAITSGSCSVVTALPLGTTEVGPSHPVCNFECSFKSSLCSWSQMVTDAFDWAWNNGSTPTEMTGPSSDHSGDGNYIYIKATSVTHGDTARLISSKCADTGLHCLQFWYHMYGSAETMGLNIYLLQNKVAEAVWQKRNNQGNMWHLAQVELNTTMAFQIILEGLRGSNDRSDVAIDDVTLHLGRCSDLSGMGTALPINPEFNMTAIPSVNLSTTAAPESPMVNTVPPNVTLSTTAAPESPMLNRQDQHPVCHLDCDFEQDLCQWSQMLTDVFDWERHNGSTPTLTTGPLSDHTTGGGHYLHIEANKASLGDTARLIGTECSDTGPQCLEFWYHMYGSADTMGLHVYLLKDKQATAVWRKRNDQGNMWHLAQVDLTINGTFQIIFEGRRGSNDESDVAVDDIRLRRGLCQVTTQLALSNVTEAQVSPTAGPPPPATQGNATAGPQVPATTQPAPSNVTGPPPPATQGNATAGPQVPATTQPAPLKCDWATSSSHTRQCYCWTPGASHNPTSALKCDWATSSSHTRQCYCWTPGASHNPTSALKCDWATSSSHTRQCYCWTPGASHTQPAPSNVTGPPPPATQGNATAGPQVPATTQPAPSNVTGPPPPATQGNATAGPQVPATTQPAPSNVTGPPPPATQGNATAGPQPHKAMLLLDPGACHNPTSALKCDWPPPPATQGNATAGPQVPATPNQRPKCDWATSSSHTRQCYCWTPGACHNPTSALKCDWATSSSHTRQCYCWTPGACHNPTSALKCDWATSSSHTRQCYCWTPGACHNPTSALKCDWATSSSHTRQCYCWTPGACHNPTSALKCDWATSSSHTRQCYCWTPGACHNPTSALKCDWATSSSHTRQCYCWTPGACHNPTSALKCDWATSSSHTRQCYCWTPGACHNPTRALKCDWATSSSHTRQCYCWTPGACHNPTSALKCDWATSSSHTRQCYCWTPGACHNPTSALKCDWATSSSHTRQCYCWTPGACHNPTSALKCDWAKSSPYNT</sequence>
<dbReference type="Gene3D" id="2.10.25.10">
    <property type="entry name" value="Laminin"/>
    <property type="match status" value="1"/>
</dbReference>
<dbReference type="CDD" id="cd19941">
    <property type="entry name" value="TIL"/>
    <property type="match status" value="1"/>
</dbReference>
<dbReference type="SUPFAM" id="SSF49899">
    <property type="entry name" value="Concanavalin A-like lectins/glucanases"/>
    <property type="match status" value="4"/>
</dbReference>
<dbReference type="PROSITE" id="PS50060">
    <property type="entry name" value="MAM_2"/>
    <property type="match status" value="4"/>
</dbReference>
<feature type="region of interest" description="Disordered" evidence="3">
    <location>
        <begin position="1420"/>
        <end position="1481"/>
    </location>
</feature>
<dbReference type="Pfam" id="PF00094">
    <property type="entry name" value="VWD"/>
    <property type="match status" value="2"/>
</dbReference>
<evidence type="ECO:0000259" key="5">
    <source>
        <dbReference type="PROSITE" id="PS50060"/>
    </source>
</evidence>
<feature type="domain" description="MAM" evidence="5">
    <location>
        <begin position="1252"/>
        <end position="1409"/>
    </location>
</feature>
<dbReference type="InterPro" id="IPR000998">
    <property type="entry name" value="MAM_dom"/>
</dbReference>
<feature type="compositionally biased region" description="Polar residues" evidence="3">
    <location>
        <begin position="1579"/>
        <end position="1601"/>
    </location>
</feature>
<dbReference type="Pfam" id="PF00629">
    <property type="entry name" value="MAM"/>
    <property type="match status" value="4"/>
</dbReference>
<feature type="compositionally biased region" description="Polar residues" evidence="3">
    <location>
        <begin position="1676"/>
        <end position="1692"/>
    </location>
</feature>
<gene>
    <name evidence="7" type="ORF">CRENBAI_007409</name>
</gene>